<keyword evidence="6" id="KW-0145">Chemotaxis</keyword>
<evidence type="ECO:0000259" key="13">
    <source>
        <dbReference type="Pfam" id="PF14842"/>
    </source>
</evidence>
<dbReference type="RefSeq" id="WP_377399346.1">
    <property type="nucleotide sequence ID" value="NZ_JBHTFQ010000002.1"/>
</dbReference>
<keyword evidence="14" id="KW-0969">Cilium</keyword>
<dbReference type="InterPro" id="IPR023087">
    <property type="entry name" value="Flg_Motor_Flig_C"/>
</dbReference>
<keyword evidence="14" id="KW-0282">Flagellum</keyword>
<evidence type="ECO:0000256" key="10">
    <source>
        <dbReference type="ARBA" id="ARBA00025598"/>
    </source>
</evidence>
<comment type="subcellular location">
    <subcellularLocation>
        <location evidence="1">Bacterial flagellum basal body</location>
    </subcellularLocation>
    <subcellularLocation>
        <location evidence="2">Cell membrane</location>
        <topology evidence="2">Peripheral membrane protein</topology>
        <orientation evidence="2">Cytoplasmic side</orientation>
    </subcellularLocation>
</comment>
<evidence type="ECO:0000256" key="5">
    <source>
        <dbReference type="ARBA" id="ARBA00022475"/>
    </source>
</evidence>
<keyword evidence="7" id="KW-0283">Flagellar rotation</keyword>
<feature type="domain" description="Flagellar motor switch protein FliG C-terminal" evidence="11">
    <location>
        <begin position="247"/>
        <end position="357"/>
    </location>
</feature>
<dbReference type="Pfam" id="PF14842">
    <property type="entry name" value="FliG_N"/>
    <property type="match status" value="1"/>
</dbReference>
<proteinExistence type="inferred from homology"/>
<dbReference type="InterPro" id="IPR011002">
    <property type="entry name" value="FliG_a-hlx"/>
</dbReference>
<dbReference type="PANTHER" id="PTHR30534:SF0">
    <property type="entry name" value="FLAGELLAR MOTOR SWITCH PROTEIN FLIG"/>
    <property type="match status" value="1"/>
</dbReference>
<evidence type="ECO:0000313" key="14">
    <source>
        <dbReference type="EMBL" id="MFC7703302.1"/>
    </source>
</evidence>
<evidence type="ECO:0000259" key="11">
    <source>
        <dbReference type="Pfam" id="PF01706"/>
    </source>
</evidence>
<comment type="function">
    <text evidence="10">FliG is one of three proteins (FliG, FliN, FliM) that forms the rotor-mounted switch complex (C ring), located at the base of the basal body. This complex interacts with the CheY and CheZ chemotaxis proteins, in addition to contacting components of the motor that determine the direction of flagellar rotation.</text>
</comment>
<feature type="domain" description="Flagellar motor switch protein FliG N-terminal" evidence="13">
    <location>
        <begin position="35"/>
        <end position="133"/>
    </location>
</feature>
<organism evidence="14 15">
    <name type="scientific">Plastorhodobacter daqingensis</name>
    <dbReference type="NCBI Taxonomy" id="1387281"/>
    <lineage>
        <taxon>Bacteria</taxon>
        <taxon>Pseudomonadati</taxon>
        <taxon>Pseudomonadota</taxon>
        <taxon>Alphaproteobacteria</taxon>
        <taxon>Rhodobacterales</taxon>
        <taxon>Paracoccaceae</taxon>
        <taxon>Plastorhodobacter</taxon>
    </lineage>
</organism>
<dbReference type="InterPro" id="IPR000090">
    <property type="entry name" value="Flg_Motor_Flig"/>
</dbReference>
<evidence type="ECO:0000256" key="2">
    <source>
        <dbReference type="ARBA" id="ARBA00004413"/>
    </source>
</evidence>
<evidence type="ECO:0000256" key="7">
    <source>
        <dbReference type="ARBA" id="ARBA00022779"/>
    </source>
</evidence>
<sequence>MSTALALGKLGFGSQGFGAAEVVEDARPKRMPPRLSQRQKAAVIVRLLLAEGAPLPLQALPEELQAELTRQLTELRLIDRDTLSAVIEEFSAELDSVGLSFPGGIDSALSLLNGHISSGAANRLRRMAAAAGEGDAWDRIIAQDTKELLPLLEQESVEVGAVLLSKLGVTKAAELLGKLPGDKARRIAYAVSLTSDVDPETVRRIGLSLASQIEAKPPRAFPKTPVERVGAILNFAADEKREEVLQGLEETDSDFAERVRRAIFTFRNIPERVEQRDIAKVVRAVEQRLLILALASAQGEDRIVADFILDNMSQRLAATLRDEMAELRSWRDKDAEAARNAVVAAIRTLEADGDIILIQPEEE</sequence>
<evidence type="ECO:0000256" key="8">
    <source>
        <dbReference type="ARBA" id="ARBA00023136"/>
    </source>
</evidence>
<dbReference type="Pfam" id="PF14841">
    <property type="entry name" value="FliG_M"/>
    <property type="match status" value="1"/>
</dbReference>
<dbReference type="Pfam" id="PF01706">
    <property type="entry name" value="FliG_C"/>
    <property type="match status" value="1"/>
</dbReference>
<gene>
    <name evidence="14" type="ORF">ACFQXB_03730</name>
</gene>
<reference evidence="15" key="1">
    <citation type="journal article" date="2019" name="Int. J. Syst. Evol. Microbiol.">
        <title>The Global Catalogue of Microorganisms (GCM) 10K type strain sequencing project: providing services to taxonomists for standard genome sequencing and annotation.</title>
        <authorList>
            <consortium name="The Broad Institute Genomics Platform"/>
            <consortium name="The Broad Institute Genome Sequencing Center for Infectious Disease"/>
            <person name="Wu L."/>
            <person name="Ma J."/>
        </authorList>
    </citation>
    <scope>NUCLEOTIDE SEQUENCE [LARGE SCALE GENOMIC DNA]</scope>
    <source>
        <strain evidence="15">CGMCC 1.12750</strain>
    </source>
</reference>
<keyword evidence="8" id="KW-0472">Membrane</keyword>
<evidence type="ECO:0000256" key="3">
    <source>
        <dbReference type="ARBA" id="ARBA00010299"/>
    </source>
</evidence>
<dbReference type="PRINTS" id="PR00954">
    <property type="entry name" value="FLGMOTORFLIG"/>
</dbReference>
<evidence type="ECO:0000256" key="1">
    <source>
        <dbReference type="ARBA" id="ARBA00004117"/>
    </source>
</evidence>
<dbReference type="InterPro" id="IPR028263">
    <property type="entry name" value="FliG_N"/>
</dbReference>
<accession>A0ABW2UF48</accession>
<evidence type="ECO:0000256" key="6">
    <source>
        <dbReference type="ARBA" id="ARBA00022500"/>
    </source>
</evidence>
<name>A0ABW2UF48_9RHOB</name>
<evidence type="ECO:0000256" key="4">
    <source>
        <dbReference type="ARBA" id="ARBA00021870"/>
    </source>
</evidence>
<dbReference type="InterPro" id="IPR032779">
    <property type="entry name" value="FliG_M"/>
</dbReference>
<feature type="domain" description="Flagellar motor switch protein FliG middle" evidence="12">
    <location>
        <begin position="146"/>
        <end position="216"/>
    </location>
</feature>
<dbReference type="Gene3D" id="1.10.220.30">
    <property type="match status" value="3"/>
</dbReference>
<dbReference type="Proteomes" id="UP001596516">
    <property type="component" value="Unassembled WGS sequence"/>
</dbReference>
<evidence type="ECO:0000256" key="9">
    <source>
        <dbReference type="ARBA" id="ARBA00023143"/>
    </source>
</evidence>
<protein>
    <recommendedName>
        <fullName evidence="4">Flagellar motor switch protein FliG</fullName>
    </recommendedName>
</protein>
<keyword evidence="15" id="KW-1185">Reference proteome</keyword>
<dbReference type="PANTHER" id="PTHR30534">
    <property type="entry name" value="FLAGELLAR MOTOR SWITCH PROTEIN FLIG"/>
    <property type="match status" value="1"/>
</dbReference>
<evidence type="ECO:0000259" key="12">
    <source>
        <dbReference type="Pfam" id="PF14841"/>
    </source>
</evidence>
<dbReference type="SUPFAM" id="SSF48029">
    <property type="entry name" value="FliG"/>
    <property type="match status" value="2"/>
</dbReference>
<evidence type="ECO:0000313" key="15">
    <source>
        <dbReference type="Proteomes" id="UP001596516"/>
    </source>
</evidence>
<keyword evidence="5" id="KW-1003">Cell membrane</keyword>
<keyword evidence="9" id="KW-0975">Bacterial flagellum</keyword>
<comment type="caution">
    <text evidence="14">The sequence shown here is derived from an EMBL/GenBank/DDBJ whole genome shotgun (WGS) entry which is preliminary data.</text>
</comment>
<keyword evidence="14" id="KW-0966">Cell projection</keyword>
<comment type="similarity">
    <text evidence="3">Belongs to the FliG family.</text>
</comment>
<dbReference type="EMBL" id="JBHTFQ010000002">
    <property type="protein sequence ID" value="MFC7703302.1"/>
    <property type="molecule type" value="Genomic_DNA"/>
</dbReference>